<comment type="caution">
    <text evidence="2">The sequence shown here is derived from an EMBL/GenBank/DDBJ whole genome shotgun (WGS) entry which is preliminary data.</text>
</comment>
<sequence length="673" mass="76991">MSEQNLNNSDSLLLESDANLHAEPCLACRKVSSELATPYYSFDQIRLEGRELWTSTQNHCNWCASLWGEITRRSPFREMNESSLQQLDIAYYIMLDKEEDVDSGAVSRIIGRLTCRVWPSLARLVEPCCFELEIVSTSENLDVISLRYEIPERTSSPSSHILASQWISNCTQNHEKCCIDKISWLPTRLVNVGLDGVVTRLVETKEISKDQNSQYFALSHRWGATPDHSSRLSSINKLAWMESIPADQMPATFQDAIQFTRNMNIPYIWIDSLCIMQDSSEDWSTEAALMDKVYAQSLCNIAASYASSEESPNKRLFHTRTRDYIDTLSVKQKFFMKKNHQGLYGLSPNSNYVVSRTDFALYKRAWVLQERLLSPRTIHFSKQLMWECREKRASEAFPMGISLIACNFFSRDLLKDWRSGLQEQGYKFWYHILGEYVNCSLTYSSDRLVAIGAIAREFQIELNDVYLAGLWKKELPFNLLWKIDRGSSFPSRPVTYRCPTWSWVSLDISYPARMCVISGLKPQQVLVKIVEAKIFSPLGRAYTQYHAGHIRLKGKLYSIGSKDADEWLCVDDHGVFLGGEKNLIASKLDIKIRKSEGSRIYLIPIATVDWLINNIECLVLRSVSMGSMVFNRVGSFSFNPWCLGEGDTQLHVISQFATAKDPFLGDLETITII</sequence>
<proteinExistence type="predicted"/>
<keyword evidence="3" id="KW-1185">Reference proteome</keyword>
<dbReference type="EMBL" id="PQXI01000014">
    <property type="protein sequence ID" value="TGO29516.1"/>
    <property type="molecule type" value="Genomic_DNA"/>
</dbReference>
<feature type="domain" description="Heterokaryon incompatibility" evidence="1">
    <location>
        <begin position="215"/>
        <end position="370"/>
    </location>
</feature>
<reference evidence="2 3" key="1">
    <citation type="submission" date="2017-12" db="EMBL/GenBank/DDBJ databases">
        <title>Comparative genomics of Botrytis spp.</title>
        <authorList>
            <person name="Valero-Jimenez C.A."/>
            <person name="Tapia P."/>
            <person name="Veloso J."/>
            <person name="Silva-Moreno E."/>
            <person name="Staats M."/>
            <person name="Valdes J.H."/>
            <person name="Van Kan J.A.L."/>
        </authorList>
    </citation>
    <scope>NUCLEOTIDE SEQUENCE [LARGE SCALE GENOMIC DNA]</scope>
    <source>
        <strain evidence="2 3">Bp0003</strain>
    </source>
</reference>
<dbReference type="Pfam" id="PF06985">
    <property type="entry name" value="HET"/>
    <property type="match status" value="1"/>
</dbReference>
<evidence type="ECO:0000259" key="1">
    <source>
        <dbReference type="Pfam" id="PF06985"/>
    </source>
</evidence>
<dbReference type="AlphaFoldDB" id="A0A4Z1FXS8"/>
<organism evidence="2 3">
    <name type="scientific">Botrytis paeoniae</name>
    <dbReference type="NCBI Taxonomy" id="278948"/>
    <lineage>
        <taxon>Eukaryota</taxon>
        <taxon>Fungi</taxon>
        <taxon>Dikarya</taxon>
        <taxon>Ascomycota</taxon>
        <taxon>Pezizomycotina</taxon>
        <taxon>Leotiomycetes</taxon>
        <taxon>Helotiales</taxon>
        <taxon>Sclerotiniaceae</taxon>
        <taxon>Botrytis</taxon>
    </lineage>
</organism>
<dbReference type="Proteomes" id="UP000297910">
    <property type="component" value="Unassembled WGS sequence"/>
</dbReference>
<name>A0A4Z1FXS8_9HELO</name>
<gene>
    <name evidence="2" type="ORF">BPAE_0014g00670</name>
</gene>
<evidence type="ECO:0000313" key="2">
    <source>
        <dbReference type="EMBL" id="TGO29516.1"/>
    </source>
</evidence>
<dbReference type="PANTHER" id="PTHR33112:SF10">
    <property type="entry name" value="TOL"/>
    <property type="match status" value="1"/>
</dbReference>
<protein>
    <recommendedName>
        <fullName evidence="1">Heterokaryon incompatibility domain-containing protein</fullName>
    </recommendedName>
</protein>
<dbReference type="PANTHER" id="PTHR33112">
    <property type="entry name" value="DOMAIN PROTEIN, PUTATIVE-RELATED"/>
    <property type="match status" value="1"/>
</dbReference>
<dbReference type="InterPro" id="IPR010730">
    <property type="entry name" value="HET"/>
</dbReference>
<accession>A0A4Z1FXS8</accession>
<evidence type="ECO:0000313" key="3">
    <source>
        <dbReference type="Proteomes" id="UP000297910"/>
    </source>
</evidence>